<protein>
    <recommendedName>
        <fullName evidence="9">Phytosulfokine</fullName>
    </recommendedName>
    <component>
        <recommendedName>
            <fullName evidence="9">Phytosulfokine-alpha</fullName>
            <shortName evidence="9">PSK-alpha</shortName>
            <shortName evidence="9">Phytosulfokine-a</shortName>
        </recommendedName>
    </component>
    <component>
        <recommendedName>
            <fullName evidence="9">Phytosulfokine-beta</fullName>
            <shortName evidence="9">PSK-beta</shortName>
            <shortName evidence="9">Phytosulfokine-b</shortName>
        </recommendedName>
    </component>
</protein>
<keyword evidence="6 9" id="KW-0732">Signal</keyword>
<gene>
    <name evidence="10" type="ORF">B456_002G242500</name>
</gene>
<keyword evidence="7 9" id="KW-0221">Differentiation</keyword>
<feature type="chain" id="PRO_5031607503" description="Phytosulfokine" evidence="9">
    <location>
        <begin position="27"/>
        <end position="94"/>
    </location>
</feature>
<evidence type="ECO:0000313" key="10">
    <source>
        <dbReference type="EMBL" id="KJB16673.1"/>
    </source>
</evidence>
<dbReference type="PANTHER" id="PTHR33285:SF33">
    <property type="entry name" value="PHYTOSULFOKINE"/>
    <property type="match status" value="1"/>
</dbReference>
<comment type="PTM">
    <text evidence="9">PSK-alpha is produced by endopeptidase digestion. PSK-beta is produced from PSK-alpha by exopeptidase digestion.</text>
</comment>
<dbReference type="InterPro" id="IPR009438">
    <property type="entry name" value="Phytosulfokine"/>
</dbReference>
<evidence type="ECO:0000256" key="2">
    <source>
        <dbReference type="ARBA" id="ARBA00010781"/>
    </source>
</evidence>
<dbReference type="PANTHER" id="PTHR33285">
    <property type="entry name" value="PHYTOSULFOKINES 3"/>
    <property type="match status" value="1"/>
</dbReference>
<keyword evidence="4 9" id="KW-0964">Secreted</keyword>
<keyword evidence="8 9" id="KW-0339">Growth factor</keyword>
<comment type="subcellular location">
    <subcellularLocation>
        <location evidence="1 9">Secreted</location>
    </subcellularLocation>
</comment>
<dbReference type="EMBL" id="CM001741">
    <property type="protein sequence ID" value="KJB16673.1"/>
    <property type="molecule type" value="Genomic_DNA"/>
</dbReference>
<dbReference type="Proteomes" id="UP000032304">
    <property type="component" value="Chromosome 2"/>
</dbReference>
<dbReference type="OMA" id="SMNMQED"/>
<dbReference type="GO" id="GO:0008083">
    <property type="term" value="F:growth factor activity"/>
    <property type="evidence" value="ECO:0007669"/>
    <property type="project" value="UniProtKB-UniRule"/>
</dbReference>
<keyword evidence="5 9" id="KW-0765">Sulfation</keyword>
<dbReference type="GO" id="GO:0005576">
    <property type="term" value="C:extracellular region"/>
    <property type="evidence" value="ECO:0007669"/>
    <property type="project" value="UniProtKB-SubCell"/>
</dbReference>
<dbReference type="GO" id="GO:0008283">
    <property type="term" value="P:cell population proliferation"/>
    <property type="evidence" value="ECO:0007669"/>
    <property type="project" value="UniProtKB-UniRule"/>
</dbReference>
<evidence type="ECO:0000256" key="7">
    <source>
        <dbReference type="ARBA" id="ARBA00022782"/>
    </source>
</evidence>
<dbReference type="AlphaFoldDB" id="A0A0D2NS90"/>
<keyword evidence="11" id="KW-1185">Reference proteome</keyword>
<sequence>MKQKIVGFISFLSLAFLLLCCFSTSARLLMQINHETGEKEFKANEMIIQADAKDDFLNLIGAEKCYDQKDEECLERRMIADAGLDYIYSQSNKP</sequence>
<comment type="PTM">
    <text evidence="9">Sulfation is important for activity and for the binding to a putative membrane receptor.</text>
</comment>
<evidence type="ECO:0000256" key="4">
    <source>
        <dbReference type="ARBA" id="ARBA00022525"/>
    </source>
</evidence>
<accession>A0A0D2NS90</accession>
<evidence type="ECO:0000313" key="11">
    <source>
        <dbReference type="Proteomes" id="UP000032304"/>
    </source>
</evidence>
<proteinExistence type="inferred from homology"/>
<comment type="function">
    <text evidence="9">Promotes plant cell differentiation, organogenesis and somatic embryogenesis as well as cell proliferation.</text>
</comment>
<reference evidence="10 11" key="1">
    <citation type="journal article" date="2012" name="Nature">
        <title>Repeated polyploidization of Gossypium genomes and the evolution of spinnable cotton fibres.</title>
        <authorList>
            <person name="Paterson A.H."/>
            <person name="Wendel J.F."/>
            <person name="Gundlach H."/>
            <person name="Guo H."/>
            <person name="Jenkins J."/>
            <person name="Jin D."/>
            <person name="Llewellyn D."/>
            <person name="Showmaker K.C."/>
            <person name="Shu S."/>
            <person name="Udall J."/>
            <person name="Yoo M.J."/>
            <person name="Byers R."/>
            <person name="Chen W."/>
            <person name="Doron-Faigenboim A."/>
            <person name="Duke M.V."/>
            <person name="Gong L."/>
            <person name="Grimwood J."/>
            <person name="Grover C."/>
            <person name="Grupp K."/>
            <person name="Hu G."/>
            <person name="Lee T.H."/>
            <person name="Li J."/>
            <person name="Lin L."/>
            <person name="Liu T."/>
            <person name="Marler B.S."/>
            <person name="Page J.T."/>
            <person name="Roberts A.W."/>
            <person name="Romanel E."/>
            <person name="Sanders W.S."/>
            <person name="Szadkowski E."/>
            <person name="Tan X."/>
            <person name="Tang H."/>
            <person name="Xu C."/>
            <person name="Wang J."/>
            <person name="Wang Z."/>
            <person name="Zhang D."/>
            <person name="Zhang L."/>
            <person name="Ashrafi H."/>
            <person name="Bedon F."/>
            <person name="Bowers J.E."/>
            <person name="Brubaker C.L."/>
            <person name="Chee P.W."/>
            <person name="Das S."/>
            <person name="Gingle A.R."/>
            <person name="Haigler C.H."/>
            <person name="Harker D."/>
            <person name="Hoffmann L.V."/>
            <person name="Hovav R."/>
            <person name="Jones D.C."/>
            <person name="Lemke C."/>
            <person name="Mansoor S."/>
            <person name="ur Rahman M."/>
            <person name="Rainville L.N."/>
            <person name="Rambani A."/>
            <person name="Reddy U.K."/>
            <person name="Rong J.K."/>
            <person name="Saranga Y."/>
            <person name="Scheffler B.E."/>
            <person name="Scheffler J.A."/>
            <person name="Stelly D.M."/>
            <person name="Triplett B.A."/>
            <person name="Van Deynze A."/>
            <person name="Vaslin M.F."/>
            <person name="Waghmare V.N."/>
            <person name="Walford S.A."/>
            <person name="Wright R.J."/>
            <person name="Zaki E.A."/>
            <person name="Zhang T."/>
            <person name="Dennis E.S."/>
            <person name="Mayer K.F."/>
            <person name="Peterson D.G."/>
            <person name="Rokhsar D.S."/>
            <person name="Wang X."/>
            <person name="Schmutz J."/>
        </authorList>
    </citation>
    <scope>NUCLEOTIDE SEQUENCE [LARGE SCALE GENOMIC DNA]</scope>
</reference>
<dbReference type="GO" id="GO:0030154">
    <property type="term" value="P:cell differentiation"/>
    <property type="evidence" value="ECO:0007669"/>
    <property type="project" value="UniProtKB-UniRule"/>
</dbReference>
<evidence type="ECO:0000256" key="1">
    <source>
        <dbReference type="ARBA" id="ARBA00004613"/>
    </source>
</evidence>
<keyword evidence="3 9" id="KW-0217">Developmental protein</keyword>
<name>A0A0D2NS90_GOSRA</name>
<evidence type="ECO:0000256" key="9">
    <source>
        <dbReference type="RuleBase" id="RU368031"/>
    </source>
</evidence>
<evidence type="ECO:0000256" key="3">
    <source>
        <dbReference type="ARBA" id="ARBA00022473"/>
    </source>
</evidence>
<dbReference type="Gramene" id="KJB16673">
    <property type="protein sequence ID" value="KJB16673"/>
    <property type="gene ID" value="B456_002G242500"/>
</dbReference>
<feature type="signal peptide" evidence="9">
    <location>
        <begin position="1"/>
        <end position="26"/>
    </location>
</feature>
<evidence type="ECO:0000256" key="8">
    <source>
        <dbReference type="ARBA" id="ARBA00023030"/>
    </source>
</evidence>
<dbReference type="Pfam" id="PF06404">
    <property type="entry name" value="PSK"/>
    <property type="match status" value="1"/>
</dbReference>
<organism evidence="10 11">
    <name type="scientific">Gossypium raimondii</name>
    <name type="common">Peruvian cotton</name>
    <name type="synonym">Gossypium klotzschianum subsp. raimondii</name>
    <dbReference type="NCBI Taxonomy" id="29730"/>
    <lineage>
        <taxon>Eukaryota</taxon>
        <taxon>Viridiplantae</taxon>
        <taxon>Streptophyta</taxon>
        <taxon>Embryophyta</taxon>
        <taxon>Tracheophyta</taxon>
        <taxon>Spermatophyta</taxon>
        <taxon>Magnoliopsida</taxon>
        <taxon>eudicotyledons</taxon>
        <taxon>Gunneridae</taxon>
        <taxon>Pentapetalae</taxon>
        <taxon>rosids</taxon>
        <taxon>malvids</taxon>
        <taxon>Malvales</taxon>
        <taxon>Malvaceae</taxon>
        <taxon>Malvoideae</taxon>
        <taxon>Gossypium</taxon>
    </lineage>
</organism>
<evidence type="ECO:0000256" key="5">
    <source>
        <dbReference type="ARBA" id="ARBA00022641"/>
    </source>
</evidence>
<evidence type="ECO:0000256" key="6">
    <source>
        <dbReference type="ARBA" id="ARBA00022729"/>
    </source>
</evidence>
<comment type="similarity">
    <text evidence="2 9">Belongs to the phytosulfokine family.</text>
</comment>